<evidence type="ECO:0008006" key="3">
    <source>
        <dbReference type="Google" id="ProtNLM"/>
    </source>
</evidence>
<organism evidence="1 2">
    <name type="scientific">Micromonospora chaiyaphumensis</name>
    <dbReference type="NCBI Taxonomy" id="307119"/>
    <lineage>
        <taxon>Bacteria</taxon>
        <taxon>Bacillati</taxon>
        <taxon>Actinomycetota</taxon>
        <taxon>Actinomycetes</taxon>
        <taxon>Micromonosporales</taxon>
        <taxon>Micromonosporaceae</taxon>
        <taxon>Micromonospora</taxon>
    </lineage>
</organism>
<proteinExistence type="predicted"/>
<name>A0A1C4WBJ1_9ACTN</name>
<accession>A0A1C4WBJ1</accession>
<reference evidence="2" key="1">
    <citation type="submission" date="2016-06" db="EMBL/GenBank/DDBJ databases">
        <authorList>
            <person name="Varghese N."/>
            <person name="Submissions Spin"/>
        </authorList>
    </citation>
    <scope>NUCLEOTIDE SEQUENCE [LARGE SCALE GENOMIC DNA]</scope>
    <source>
        <strain evidence="2">DSM 45246</strain>
    </source>
</reference>
<evidence type="ECO:0000313" key="2">
    <source>
        <dbReference type="Proteomes" id="UP000199629"/>
    </source>
</evidence>
<dbReference type="Proteomes" id="UP000199629">
    <property type="component" value="Unassembled WGS sequence"/>
</dbReference>
<dbReference type="AlphaFoldDB" id="A0A1C4WBJ1"/>
<dbReference type="EMBL" id="FMCS01000003">
    <property type="protein sequence ID" value="SCE93544.1"/>
    <property type="molecule type" value="Genomic_DNA"/>
</dbReference>
<protein>
    <recommendedName>
        <fullName evidence="3">Rho termination factor, N-terminal domain</fullName>
    </recommendedName>
</protein>
<sequence length="52" mass="5859">MEDGDRLEELRQQAHAMGIKANARMSEEELRAAVAKVNKGEQPQRPKRQAKG</sequence>
<gene>
    <name evidence="1" type="ORF">GA0070214_103409</name>
</gene>
<keyword evidence="2" id="KW-1185">Reference proteome</keyword>
<evidence type="ECO:0000313" key="1">
    <source>
        <dbReference type="EMBL" id="SCE93544.1"/>
    </source>
</evidence>